<evidence type="ECO:0000256" key="1">
    <source>
        <dbReference type="SAM" id="MobiDB-lite"/>
    </source>
</evidence>
<protein>
    <submittedName>
        <fullName evidence="2">Uncharacterized protein</fullName>
    </submittedName>
</protein>
<gene>
    <name evidence="2" type="ORF">DERP_000645</name>
</gene>
<feature type="compositionally biased region" description="Acidic residues" evidence="1">
    <location>
        <begin position="50"/>
        <end position="66"/>
    </location>
</feature>
<feature type="region of interest" description="Disordered" evidence="1">
    <location>
        <begin position="47"/>
        <end position="66"/>
    </location>
</feature>
<organism evidence="2 3">
    <name type="scientific">Dermatophagoides pteronyssinus</name>
    <name type="common">European house dust mite</name>
    <dbReference type="NCBI Taxonomy" id="6956"/>
    <lineage>
        <taxon>Eukaryota</taxon>
        <taxon>Metazoa</taxon>
        <taxon>Ecdysozoa</taxon>
        <taxon>Arthropoda</taxon>
        <taxon>Chelicerata</taxon>
        <taxon>Arachnida</taxon>
        <taxon>Acari</taxon>
        <taxon>Acariformes</taxon>
        <taxon>Sarcoptiformes</taxon>
        <taxon>Astigmata</taxon>
        <taxon>Psoroptidia</taxon>
        <taxon>Analgoidea</taxon>
        <taxon>Pyroglyphidae</taxon>
        <taxon>Dermatophagoidinae</taxon>
        <taxon>Dermatophagoides</taxon>
    </lineage>
</organism>
<evidence type="ECO:0000313" key="2">
    <source>
        <dbReference type="EMBL" id="KAH9416148.1"/>
    </source>
</evidence>
<reference evidence="2 3" key="1">
    <citation type="journal article" date="2018" name="J. Allergy Clin. Immunol.">
        <title>High-quality assembly of Dermatophagoides pteronyssinus genome and transcriptome reveals a wide range of novel allergens.</title>
        <authorList>
            <person name="Liu X.Y."/>
            <person name="Yang K.Y."/>
            <person name="Wang M.Q."/>
            <person name="Kwok J.S."/>
            <person name="Zeng X."/>
            <person name="Yang Z."/>
            <person name="Xiao X.J."/>
            <person name="Lau C.P."/>
            <person name="Li Y."/>
            <person name="Huang Z.M."/>
            <person name="Ba J.G."/>
            <person name="Yim A.K."/>
            <person name="Ouyang C.Y."/>
            <person name="Ngai S.M."/>
            <person name="Chan T.F."/>
            <person name="Leung E.L."/>
            <person name="Liu L."/>
            <person name="Liu Z.G."/>
            <person name="Tsui S.K."/>
        </authorList>
    </citation>
    <scope>NUCLEOTIDE SEQUENCE [LARGE SCALE GENOMIC DNA]</scope>
    <source>
        <strain evidence="2">Derp</strain>
    </source>
</reference>
<comment type="caution">
    <text evidence="2">The sequence shown here is derived from an EMBL/GenBank/DDBJ whole genome shotgun (WGS) entry which is preliminary data.</text>
</comment>
<dbReference type="EMBL" id="NJHN03000095">
    <property type="protein sequence ID" value="KAH9416148.1"/>
    <property type="molecule type" value="Genomic_DNA"/>
</dbReference>
<dbReference type="Proteomes" id="UP000887458">
    <property type="component" value="Unassembled WGS sequence"/>
</dbReference>
<name>A0ABQ8J0U6_DERPT</name>
<proteinExistence type="predicted"/>
<evidence type="ECO:0000313" key="3">
    <source>
        <dbReference type="Proteomes" id="UP000887458"/>
    </source>
</evidence>
<keyword evidence="3" id="KW-1185">Reference proteome</keyword>
<accession>A0ABQ8J0U6</accession>
<sequence>MKSADECTGCDKYYQLLSSNDTMLQMEIISKYKNTIKKLLKKLGGGLFGSEEDNDDDDDEFGRDFF</sequence>
<reference evidence="2 3" key="2">
    <citation type="journal article" date="2022" name="Mol. Biol. Evol.">
        <title>Comparative Genomics Reveals Insights into the Divergent Evolution of Astigmatic Mites and Household Pest Adaptations.</title>
        <authorList>
            <person name="Xiong Q."/>
            <person name="Wan A.T."/>
            <person name="Liu X."/>
            <person name="Fung C.S."/>
            <person name="Xiao X."/>
            <person name="Malainual N."/>
            <person name="Hou J."/>
            <person name="Wang L."/>
            <person name="Wang M."/>
            <person name="Yang K.Y."/>
            <person name="Cui Y."/>
            <person name="Leung E.L."/>
            <person name="Nong W."/>
            <person name="Shin S.K."/>
            <person name="Au S.W."/>
            <person name="Jeong K.Y."/>
            <person name="Chew F.T."/>
            <person name="Hui J.H."/>
            <person name="Leung T.F."/>
            <person name="Tungtrongchitr A."/>
            <person name="Zhong N."/>
            <person name="Liu Z."/>
            <person name="Tsui S.K."/>
        </authorList>
    </citation>
    <scope>NUCLEOTIDE SEQUENCE [LARGE SCALE GENOMIC DNA]</scope>
    <source>
        <strain evidence="2">Derp</strain>
    </source>
</reference>